<keyword evidence="2" id="KW-0472">Membrane</keyword>
<feature type="compositionally biased region" description="Basic residues" evidence="1">
    <location>
        <begin position="1"/>
        <end position="12"/>
    </location>
</feature>
<comment type="caution">
    <text evidence="3">The sequence shown here is derived from an EMBL/GenBank/DDBJ whole genome shotgun (WGS) entry which is preliminary data.</text>
</comment>
<keyword evidence="2" id="KW-0812">Transmembrane</keyword>
<gene>
    <name evidence="3" type="ORF">Q9L58_009381</name>
</gene>
<protein>
    <submittedName>
        <fullName evidence="3">Uncharacterized protein</fullName>
    </submittedName>
</protein>
<evidence type="ECO:0000256" key="1">
    <source>
        <dbReference type="SAM" id="MobiDB-lite"/>
    </source>
</evidence>
<evidence type="ECO:0000256" key="2">
    <source>
        <dbReference type="SAM" id="Phobius"/>
    </source>
</evidence>
<evidence type="ECO:0000313" key="3">
    <source>
        <dbReference type="EMBL" id="KAL0631752.1"/>
    </source>
</evidence>
<reference evidence="3 4" key="1">
    <citation type="submission" date="2024-02" db="EMBL/GenBank/DDBJ databases">
        <title>Discinaceae phylogenomics.</title>
        <authorList>
            <person name="Dirks A.C."/>
            <person name="James T.Y."/>
        </authorList>
    </citation>
    <scope>NUCLEOTIDE SEQUENCE [LARGE SCALE GENOMIC DNA]</scope>
    <source>
        <strain evidence="3 4">ACD0624</strain>
    </source>
</reference>
<organism evidence="3 4">
    <name type="scientific">Discina gigas</name>
    <dbReference type="NCBI Taxonomy" id="1032678"/>
    <lineage>
        <taxon>Eukaryota</taxon>
        <taxon>Fungi</taxon>
        <taxon>Dikarya</taxon>
        <taxon>Ascomycota</taxon>
        <taxon>Pezizomycotina</taxon>
        <taxon>Pezizomycetes</taxon>
        <taxon>Pezizales</taxon>
        <taxon>Discinaceae</taxon>
        <taxon>Discina</taxon>
    </lineage>
</organism>
<feature type="transmembrane region" description="Helical" evidence="2">
    <location>
        <begin position="133"/>
        <end position="155"/>
    </location>
</feature>
<proteinExistence type="predicted"/>
<dbReference type="Proteomes" id="UP001447188">
    <property type="component" value="Unassembled WGS sequence"/>
</dbReference>
<keyword evidence="2" id="KW-1133">Transmembrane helix</keyword>
<keyword evidence="4" id="KW-1185">Reference proteome</keyword>
<accession>A0ABR3G7U4</accession>
<dbReference type="EMBL" id="JBBBZM010000215">
    <property type="protein sequence ID" value="KAL0631752.1"/>
    <property type="molecule type" value="Genomic_DNA"/>
</dbReference>
<name>A0ABR3G7U4_9PEZI</name>
<evidence type="ECO:0000313" key="4">
    <source>
        <dbReference type="Proteomes" id="UP001447188"/>
    </source>
</evidence>
<feature type="region of interest" description="Disordered" evidence="1">
    <location>
        <begin position="1"/>
        <end position="23"/>
    </location>
</feature>
<sequence>MPSNRKKRRHLKQDHIGSSPDSAIVLRPPKNHKGRVIINIWSRRFTACYETEFCPDCPRKHVRKTLKNFCNADKSYFAAARWLTLEGFNDDTLNVSFNPNSTVEITNFLALIKKRDRQGGKITLRIVRKGQAVSFWIVFALIAIITVTMGMTTLARKHEGINATFMSILTNVFSGIVNEVMNAIYKF</sequence>
<feature type="transmembrane region" description="Helical" evidence="2">
    <location>
        <begin position="161"/>
        <end position="181"/>
    </location>
</feature>